<dbReference type="EMBL" id="KB201890">
    <property type="protein sequence ID" value="ESO93729.1"/>
    <property type="molecule type" value="Genomic_DNA"/>
</dbReference>
<dbReference type="RefSeq" id="XP_009055360.1">
    <property type="nucleotide sequence ID" value="XM_009057112.1"/>
</dbReference>
<dbReference type="GO" id="GO:0008270">
    <property type="term" value="F:zinc ion binding"/>
    <property type="evidence" value="ECO:0007669"/>
    <property type="project" value="InterPro"/>
</dbReference>
<dbReference type="InterPro" id="IPR003609">
    <property type="entry name" value="Pan_app"/>
</dbReference>
<dbReference type="SUPFAM" id="SSF57414">
    <property type="entry name" value="Hairpin loop containing domain-like"/>
    <property type="match status" value="1"/>
</dbReference>
<reference evidence="4 5" key="1">
    <citation type="journal article" date="2013" name="Nature">
        <title>Insights into bilaterian evolution from three spiralian genomes.</title>
        <authorList>
            <person name="Simakov O."/>
            <person name="Marletaz F."/>
            <person name="Cho S.J."/>
            <person name="Edsinger-Gonzales E."/>
            <person name="Havlak P."/>
            <person name="Hellsten U."/>
            <person name="Kuo D.H."/>
            <person name="Larsson T."/>
            <person name="Lv J."/>
            <person name="Arendt D."/>
            <person name="Savage R."/>
            <person name="Osoegawa K."/>
            <person name="de Jong P."/>
            <person name="Grimwood J."/>
            <person name="Chapman J.A."/>
            <person name="Shapiro H."/>
            <person name="Aerts A."/>
            <person name="Otillar R.P."/>
            <person name="Terry A.Y."/>
            <person name="Boore J.L."/>
            <person name="Grigoriev I.V."/>
            <person name="Lindberg D.R."/>
            <person name="Seaver E.C."/>
            <person name="Weisblat D.A."/>
            <person name="Putnam N.H."/>
            <person name="Rokhsar D.S."/>
        </authorList>
    </citation>
    <scope>NUCLEOTIDE SEQUENCE [LARGE SCALE GENOMIC DNA]</scope>
</reference>
<dbReference type="PROSITE" id="PS50948">
    <property type="entry name" value="PAN"/>
    <property type="match status" value="1"/>
</dbReference>
<evidence type="ECO:0000313" key="5">
    <source>
        <dbReference type="Proteomes" id="UP000030746"/>
    </source>
</evidence>
<gene>
    <name evidence="4" type="ORF">LOTGIDRAFT_153187</name>
</gene>
<dbReference type="Proteomes" id="UP000030746">
    <property type="component" value="Unassembled WGS sequence"/>
</dbReference>
<evidence type="ECO:0000256" key="1">
    <source>
        <dbReference type="ARBA" id="ARBA00022723"/>
    </source>
</evidence>
<sequence length="387" mass="43377">MTKIYCILLCTEPNVMKSVRNGEKLEGYLIEATTTSLMNCGKECVYQTNCLSFNYNTQTGRCELNRNVNSSSSPLISSPGFLYSDKSNWINVVTDPCRDVTCLDNEKCVVKNDTGVCIKYDCYIPSEMLYSGEPLYSGTVTEYDAVYSCSGPGVVREDVTLTCEQNGHWVGGQCRKISSCLQIKQCEKNYTDGEFWLYPLKYNNTERVKIYCDGLNTTTPKEYVSLPKGNVVVYSKYIIDNTNIALCKLKDSDSSAWGQSEYFKVRVMPDTMIIDQTDKEFAKLIDGVHQNYGMASDCSLLIPSCGRAVTGYMMINTTNTGLIIDESLDWVTFGWTPHKLYYNRSSSYILEAKCGGYCGGCKSDSDLMFVLDDGFELENDEAIEVSC</sequence>
<dbReference type="AlphaFoldDB" id="V4BXB3"/>
<dbReference type="GO" id="GO:0004222">
    <property type="term" value="F:metalloendopeptidase activity"/>
    <property type="evidence" value="ECO:0007669"/>
    <property type="project" value="InterPro"/>
</dbReference>
<dbReference type="OrthoDB" id="6113960at2759"/>
<dbReference type="OMA" id="PHENFAY"/>
<protein>
    <recommendedName>
        <fullName evidence="6">Apple domain-containing protein</fullName>
    </recommendedName>
</protein>
<dbReference type="Pfam" id="PF08685">
    <property type="entry name" value="GON"/>
    <property type="match status" value="1"/>
</dbReference>
<dbReference type="CTD" id="20235898"/>
<keyword evidence="5" id="KW-1185">Reference proteome</keyword>
<name>V4BXB3_LOTGI</name>
<dbReference type="Gene3D" id="3.50.4.10">
    <property type="entry name" value="Hepatocyte Growth Factor"/>
    <property type="match status" value="1"/>
</dbReference>
<dbReference type="KEGG" id="lgi:LOTGIDRAFT_153187"/>
<keyword evidence="1" id="KW-0479">Metal-binding</keyword>
<organism evidence="4 5">
    <name type="scientific">Lottia gigantea</name>
    <name type="common">Giant owl limpet</name>
    <dbReference type="NCBI Taxonomy" id="225164"/>
    <lineage>
        <taxon>Eukaryota</taxon>
        <taxon>Metazoa</taxon>
        <taxon>Spiralia</taxon>
        <taxon>Lophotrochozoa</taxon>
        <taxon>Mollusca</taxon>
        <taxon>Gastropoda</taxon>
        <taxon>Patellogastropoda</taxon>
        <taxon>Lottioidea</taxon>
        <taxon>Lottiidae</taxon>
        <taxon>Lottia</taxon>
    </lineage>
</organism>
<dbReference type="GeneID" id="20235898"/>
<dbReference type="PROSITE" id="PS51046">
    <property type="entry name" value="GON"/>
    <property type="match status" value="1"/>
</dbReference>
<evidence type="ECO:0000313" key="4">
    <source>
        <dbReference type="EMBL" id="ESO93729.1"/>
    </source>
</evidence>
<dbReference type="Pfam" id="PF00024">
    <property type="entry name" value="PAN_1"/>
    <property type="match status" value="1"/>
</dbReference>
<evidence type="ECO:0000259" key="2">
    <source>
        <dbReference type="PROSITE" id="PS50948"/>
    </source>
</evidence>
<feature type="domain" description="GON" evidence="3">
    <location>
        <begin position="176"/>
        <end position="374"/>
    </location>
</feature>
<dbReference type="InterPro" id="IPR012314">
    <property type="entry name" value="Pept_M12B_GON-ADAMTSs"/>
</dbReference>
<feature type="domain" description="Apple" evidence="2">
    <location>
        <begin position="10"/>
        <end position="88"/>
    </location>
</feature>
<proteinExistence type="predicted"/>
<dbReference type="HOGENOM" id="CLU_057931_0_0_1"/>
<evidence type="ECO:0008006" key="6">
    <source>
        <dbReference type="Google" id="ProtNLM"/>
    </source>
</evidence>
<dbReference type="Gene3D" id="3.30.750.130">
    <property type="match status" value="1"/>
</dbReference>
<evidence type="ECO:0000259" key="3">
    <source>
        <dbReference type="PROSITE" id="PS51046"/>
    </source>
</evidence>
<accession>V4BXB3</accession>